<name>A0A8X6SC18_TRICX</name>
<dbReference type="EMBL" id="BMAU01021282">
    <property type="protein sequence ID" value="GFY08605.1"/>
    <property type="molecule type" value="Genomic_DNA"/>
</dbReference>
<comment type="caution">
    <text evidence="1">The sequence shown here is derived from an EMBL/GenBank/DDBJ whole genome shotgun (WGS) entry which is preliminary data.</text>
</comment>
<reference evidence="1" key="1">
    <citation type="submission" date="2020-08" db="EMBL/GenBank/DDBJ databases">
        <title>Multicomponent nature underlies the extraordinary mechanical properties of spider dragline silk.</title>
        <authorList>
            <person name="Kono N."/>
            <person name="Nakamura H."/>
            <person name="Mori M."/>
            <person name="Yoshida Y."/>
            <person name="Ohtoshi R."/>
            <person name="Malay A.D."/>
            <person name="Moran D.A.P."/>
            <person name="Tomita M."/>
            <person name="Numata K."/>
            <person name="Arakawa K."/>
        </authorList>
    </citation>
    <scope>NUCLEOTIDE SEQUENCE</scope>
</reference>
<evidence type="ECO:0000313" key="1">
    <source>
        <dbReference type="EMBL" id="GFY08605.1"/>
    </source>
</evidence>
<evidence type="ECO:0000313" key="2">
    <source>
        <dbReference type="Proteomes" id="UP000887159"/>
    </source>
</evidence>
<accession>A0A8X6SC18</accession>
<proteinExistence type="predicted"/>
<sequence length="81" mass="9305">MKTVVVPRAEARKVRSGNDHCPKMTRVYKLSENHMKRDESTEEKVEGELKLGEKVIRDTILSRQNRVACCMCTILLSTDLK</sequence>
<gene>
    <name evidence="1" type="ORF">TNCV_810381</name>
</gene>
<keyword evidence="2" id="KW-1185">Reference proteome</keyword>
<protein>
    <submittedName>
        <fullName evidence="1">Uncharacterized protein</fullName>
    </submittedName>
</protein>
<dbReference type="AlphaFoldDB" id="A0A8X6SC18"/>
<organism evidence="1 2">
    <name type="scientific">Trichonephila clavipes</name>
    <name type="common">Golden silk orbweaver</name>
    <name type="synonym">Nephila clavipes</name>
    <dbReference type="NCBI Taxonomy" id="2585209"/>
    <lineage>
        <taxon>Eukaryota</taxon>
        <taxon>Metazoa</taxon>
        <taxon>Ecdysozoa</taxon>
        <taxon>Arthropoda</taxon>
        <taxon>Chelicerata</taxon>
        <taxon>Arachnida</taxon>
        <taxon>Araneae</taxon>
        <taxon>Araneomorphae</taxon>
        <taxon>Entelegynae</taxon>
        <taxon>Araneoidea</taxon>
        <taxon>Nephilidae</taxon>
        <taxon>Trichonephila</taxon>
    </lineage>
</organism>
<dbReference type="Proteomes" id="UP000887159">
    <property type="component" value="Unassembled WGS sequence"/>
</dbReference>